<reference evidence="3" key="1">
    <citation type="journal article" date="2023" name="Commun. Biol.">
        <title>Genome analysis of Parmales, the sister group of diatoms, reveals the evolutionary specialization of diatoms from phago-mixotrophs to photoautotrophs.</title>
        <authorList>
            <person name="Ban H."/>
            <person name="Sato S."/>
            <person name="Yoshikawa S."/>
            <person name="Yamada K."/>
            <person name="Nakamura Y."/>
            <person name="Ichinomiya M."/>
            <person name="Sato N."/>
            <person name="Blanc-Mathieu R."/>
            <person name="Endo H."/>
            <person name="Kuwata A."/>
            <person name="Ogata H."/>
        </authorList>
    </citation>
    <scope>NUCLEOTIDE SEQUENCE [LARGE SCALE GENOMIC DNA]</scope>
</reference>
<dbReference type="AlphaFoldDB" id="A0A9W7FWL3"/>
<evidence type="ECO:0000256" key="1">
    <source>
        <dbReference type="SAM" id="MobiDB-lite"/>
    </source>
</evidence>
<name>A0A9W7FWL3_9STRA</name>
<evidence type="ECO:0000313" key="3">
    <source>
        <dbReference type="Proteomes" id="UP001165065"/>
    </source>
</evidence>
<sequence>MSAMQHALGRSIPLSYPAGFPWPPISYPSPSNAPFLLSNCKVLSVSNILIKKHTEVVGGFLKGKKNDDATYKCIGIRVSIPESARSSFADSVDAFVEGFPGEYPKPNVADGDGEHYTLFGAADVLAVLRNSLGYVGDDVLRSGDVVKLEVKNGTLFLLSVEVLKQERGKEMDSQHKVTNLYHAPAVNVDEGLVDNMAKKQAEIDRMREREALKKKEQEEAEGEAAVDDDEWDD</sequence>
<dbReference type="OrthoDB" id="188926at2759"/>
<dbReference type="Proteomes" id="UP001165065">
    <property type="component" value="Unassembled WGS sequence"/>
</dbReference>
<accession>A0A9W7FWL3</accession>
<gene>
    <name evidence="2" type="ORF">TrCOL_g8497</name>
</gene>
<feature type="compositionally biased region" description="Acidic residues" evidence="1">
    <location>
        <begin position="218"/>
        <end position="233"/>
    </location>
</feature>
<comment type="caution">
    <text evidence="2">The sequence shown here is derived from an EMBL/GenBank/DDBJ whole genome shotgun (WGS) entry which is preliminary data.</text>
</comment>
<organism evidence="2 3">
    <name type="scientific">Triparma columacea</name>
    <dbReference type="NCBI Taxonomy" id="722753"/>
    <lineage>
        <taxon>Eukaryota</taxon>
        <taxon>Sar</taxon>
        <taxon>Stramenopiles</taxon>
        <taxon>Ochrophyta</taxon>
        <taxon>Bolidophyceae</taxon>
        <taxon>Parmales</taxon>
        <taxon>Triparmaceae</taxon>
        <taxon>Triparma</taxon>
    </lineage>
</organism>
<evidence type="ECO:0000313" key="2">
    <source>
        <dbReference type="EMBL" id="GMI24162.1"/>
    </source>
</evidence>
<feature type="compositionally biased region" description="Basic and acidic residues" evidence="1">
    <location>
        <begin position="208"/>
        <end position="217"/>
    </location>
</feature>
<feature type="region of interest" description="Disordered" evidence="1">
    <location>
        <begin position="208"/>
        <end position="233"/>
    </location>
</feature>
<dbReference type="EMBL" id="BRYA01000581">
    <property type="protein sequence ID" value="GMI24162.1"/>
    <property type="molecule type" value="Genomic_DNA"/>
</dbReference>
<protein>
    <submittedName>
        <fullName evidence="2">Uncharacterized protein</fullName>
    </submittedName>
</protein>
<keyword evidence="3" id="KW-1185">Reference proteome</keyword>
<proteinExistence type="predicted"/>